<evidence type="ECO:0000313" key="10">
    <source>
        <dbReference type="EMBL" id="MCU6744524.1"/>
    </source>
</evidence>
<reference evidence="10 11" key="1">
    <citation type="journal article" date="2021" name="ISME Commun">
        <title>Automated analysis of genomic sequences facilitates high-throughput and comprehensive description of bacteria.</title>
        <authorList>
            <person name="Hitch T.C.A."/>
        </authorList>
    </citation>
    <scope>NUCLEOTIDE SEQUENCE [LARGE SCALE GENOMIC DNA]</scope>
    <source>
        <strain evidence="10 11">Sanger_18</strain>
    </source>
</reference>
<dbReference type="InterPro" id="IPR004593">
    <property type="entry name" value="SbcD"/>
</dbReference>
<dbReference type="GO" id="GO:0004527">
    <property type="term" value="F:exonuclease activity"/>
    <property type="evidence" value="ECO:0007669"/>
    <property type="project" value="UniProtKB-KW"/>
</dbReference>
<dbReference type="InterPro" id="IPR004843">
    <property type="entry name" value="Calcineurin-like_PHP"/>
</dbReference>
<evidence type="ECO:0000313" key="11">
    <source>
        <dbReference type="Proteomes" id="UP001652432"/>
    </source>
</evidence>
<comment type="caution">
    <text evidence="10">The sequence shown here is derived from an EMBL/GenBank/DDBJ whole genome shotgun (WGS) entry which is preliminary data.</text>
</comment>
<dbReference type="NCBIfam" id="TIGR00619">
    <property type="entry name" value="sbcd"/>
    <property type="match status" value="1"/>
</dbReference>
<comment type="function">
    <text evidence="7">SbcCD cleaves DNA hairpin structures. These structures can inhibit DNA replication and are intermediates in certain DNA recombination reactions. The complex acts as a 3'-&gt;5' double strand exonuclease that can open hairpins. It also has a 5' single-strand endonuclease activity.</text>
</comment>
<dbReference type="InterPro" id="IPR026843">
    <property type="entry name" value="SbcD_C"/>
</dbReference>
<dbReference type="Gene3D" id="3.60.21.10">
    <property type="match status" value="1"/>
</dbReference>
<keyword evidence="7" id="KW-0235">DNA replication</keyword>
<evidence type="ECO:0000256" key="2">
    <source>
        <dbReference type="ARBA" id="ARBA00011322"/>
    </source>
</evidence>
<protein>
    <recommendedName>
        <fullName evidence="3 7">Nuclease SbcCD subunit D</fullName>
    </recommendedName>
</protein>
<evidence type="ECO:0000256" key="6">
    <source>
        <dbReference type="ARBA" id="ARBA00022839"/>
    </source>
</evidence>
<dbReference type="InterPro" id="IPR041796">
    <property type="entry name" value="Mre11_N"/>
</dbReference>
<sequence length="386" mass="43287">MKLLHTGDLHIGKTVNDFSMLEDQKEILSQILLLAKENQVNGVILAGDIYDRAVPSGDAVLVFNDFLTALAREGITVYMISGNHDSPERISYGEELLREQGIMIAGVYHNEITVIHTKDAYEDVDILLLPFIKPSAEAAGTSEEAVAKALGKYWEKEAAERSKLPAGQSRQDTKRRILVTHFFVTDAGKEPLLSDSETTIHVGGIDNVDASAFDGMDYVALGHIHRPQQIGNRQVYYAGSPLSYSFSEAGQKKKVLLVELKEKGNCQVTELPLTPPREMRKLEGSMEELLRQGEEDQNREDYVQAILTDQKELVDPMGVLRSVYPNVMQVVRKETAGSLQYTGEELKLKRRDPLTILEDFYGFVREEAMTEEKKALLVQMIKETEE</sequence>
<keyword evidence="6 7" id="KW-0269">Exonuclease</keyword>
<evidence type="ECO:0000256" key="4">
    <source>
        <dbReference type="ARBA" id="ARBA00022722"/>
    </source>
</evidence>
<proteinExistence type="inferred from homology"/>
<evidence type="ECO:0000256" key="5">
    <source>
        <dbReference type="ARBA" id="ARBA00022801"/>
    </source>
</evidence>
<dbReference type="PANTHER" id="PTHR30337">
    <property type="entry name" value="COMPONENT OF ATP-DEPENDENT DSDNA EXONUCLEASE"/>
    <property type="match status" value="1"/>
</dbReference>
<evidence type="ECO:0000259" key="8">
    <source>
        <dbReference type="Pfam" id="PF00149"/>
    </source>
</evidence>
<dbReference type="EMBL" id="JAOQKJ010000006">
    <property type="protein sequence ID" value="MCU6744524.1"/>
    <property type="molecule type" value="Genomic_DNA"/>
</dbReference>
<organism evidence="10 11">
    <name type="scientific">Suilimivivens aceti</name>
    <dbReference type="NCBI Taxonomy" id="2981774"/>
    <lineage>
        <taxon>Bacteria</taxon>
        <taxon>Bacillati</taxon>
        <taxon>Bacillota</taxon>
        <taxon>Clostridia</taxon>
        <taxon>Lachnospirales</taxon>
        <taxon>Lachnospiraceae</taxon>
        <taxon>Suilimivivens</taxon>
    </lineage>
</organism>
<dbReference type="InterPro" id="IPR050535">
    <property type="entry name" value="DNA_Repair-Maintenance_Comp"/>
</dbReference>
<evidence type="ECO:0000256" key="3">
    <source>
        <dbReference type="ARBA" id="ARBA00013365"/>
    </source>
</evidence>
<dbReference type="Proteomes" id="UP001652432">
    <property type="component" value="Unassembled WGS sequence"/>
</dbReference>
<keyword evidence="7" id="KW-0255">Endonuclease</keyword>
<comment type="subunit">
    <text evidence="2 7">Heterodimer of SbcC and SbcD.</text>
</comment>
<dbReference type="SUPFAM" id="SSF56300">
    <property type="entry name" value="Metallo-dependent phosphatases"/>
    <property type="match status" value="1"/>
</dbReference>
<dbReference type="InterPro" id="IPR029052">
    <property type="entry name" value="Metallo-depent_PP-like"/>
</dbReference>
<comment type="similarity">
    <text evidence="1 7">Belongs to the SbcD family.</text>
</comment>
<accession>A0ABT2T2M8</accession>
<feature type="domain" description="Calcineurin-like phosphoesterase" evidence="8">
    <location>
        <begin position="1"/>
        <end position="227"/>
    </location>
</feature>
<keyword evidence="11" id="KW-1185">Reference proteome</keyword>
<dbReference type="RefSeq" id="WP_262574598.1">
    <property type="nucleotide sequence ID" value="NZ_JAOQKJ010000006.1"/>
</dbReference>
<feature type="domain" description="Nuclease SbcCD subunit D C-terminal" evidence="9">
    <location>
        <begin position="275"/>
        <end position="361"/>
    </location>
</feature>
<evidence type="ECO:0000259" key="9">
    <source>
        <dbReference type="Pfam" id="PF12320"/>
    </source>
</evidence>
<evidence type="ECO:0000256" key="1">
    <source>
        <dbReference type="ARBA" id="ARBA00010555"/>
    </source>
</evidence>
<keyword evidence="4 7" id="KW-0540">Nuclease</keyword>
<gene>
    <name evidence="7" type="primary">sbcD</name>
    <name evidence="10" type="ORF">OCV77_08450</name>
</gene>
<dbReference type="PANTHER" id="PTHR30337:SF0">
    <property type="entry name" value="NUCLEASE SBCCD SUBUNIT D"/>
    <property type="match status" value="1"/>
</dbReference>
<keyword evidence="7" id="KW-0233">DNA recombination</keyword>
<name>A0ABT2T2M8_9FIRM</name>
<dbReference type="CDD" id="cd00840">
    <property type="entry name" value="MPP_Mre11_N"/>
    <property type="match status" value="1"/>
</dbReference>
<dbReference type="Pfam" id="PF00149">
    <property type="entry name" value="Metallophos"/>
    <property type="match status" value="1"/>
</dbReference>
<evidence type="ECO:0000256" key="7">
    <source>
        <dbReference type="RuleBase" id="RU363069"/>
    </source>
</evidence>
<dbReference type="Pfam" id="PF12320">
    <property type="entry name" value="SbcD_C"/>
    <property type="match status" value="1"/>
</dbReference>
<keyword evidence="5 7" id="KW-0378">Hydrolase</keyword>